<keyword evidence="1" id="KW-0732">Signal</keyword>
<feature type="domain" description="SbsA Ig-like" evidence="3">
    <location>
        <begin position="387"/>
        <end position="491"/>
    </location>
</feature>
<keyword evidence="5" id="KW-1185">Reference proteome</keyword>
<reference evidence="4 5" key="1">
    <citation type="journal article" date="2017" name="BMC Genomics">
        <title>Genomic analysis of methanogenic archaea reveals a shift towards energy conservation.</title>
        <authorList>
            <person name="Gilmore S.P."/>
            <person name="Henske J.K."/>
            <person name="Sexton J.A."/>
            <person name="Solomon K.V."/>
            <person name="Seppala S."/>
            <person name="Yoo J.I."/>
            <person name="Huyett L.M."/>
            <person name="Pressman A."/>
            <person name="Cogan J.Z."/>
            <person name="Kivenson V."/>
            <person name="Peng X."/>
            <person name="Tan Y."/>
            <person name="Valentine D.L."/>
            <person name="O'Malley M.A."/>
        </authorList>
    </citation>
    <scope>NUCLEOTIDE SEQUENCE [LARGE SCALE GENOMIC DNA]</scope>
    <source>
        <strain evidence="4 5">M.o.H.</strain>
    </source>
</reference>
<comment type="caution">
    <text evidence="4">The sequence shown here is derived from an EMBL/GenBank/DDBJ whole genome shotgun (WGS) entry which is preliminary data.</text>
</comment>
<dbReference type="EMBL" id="LMVM01000001">
    <property type="protein sequence ID" value="PAV06319.1"/>
    <property type="molecule type" value="Genomic_DNA"/>
</dbReference>
<dbReference type="Proteomes" id="UP000217784">
    <property type="component" value="Unassembled WGS sequence"/>
</dbReference>
<dbReference type="Pfam" id="PF13205">
    <property type="entry name" value="Big_5"/>
    <property type="match status" value="1"/>
</dbReference>
<dbReference type="OrthoDB" id="76095at2157"/>
<protein>
    <recommendedName>
        <fullName evidence="3">SbsA Ig-like domain-containing protein</fullName>
    </recommendedName>
</protein>
<dbReference type="RefSeq" id="WP_083240847.1">
    <property type="nucleotide sequence ID" value="NZ_LMVM01000001.1"/>
</dbReference>
<name>A0A2A2HA87_METBR</name>
<evidence type="ECO:0000259" key="3">
    <source>
        <dbReference type="Pfam" id="PF13205"/>
    </source>
</evidence>
<dbReference type="InterPro" id="IPR018975">
    <property type="entry name" value="Pseudomurein-binding_repeat"/>
</dbReference>
<feature type="region of interest" description="Disordered" evidence="2">
    <location>
        <begin position="378"/>
        <end position="402"/>
    </location>
</feature>
<dbReference type="InterPro" id="IPR032812">
    <property type="entry name" value="SbsA_Ig"/>
</dbReference>
<accession>A0A2A2HA87</accession>
<evidence type="ECO:0000313" key="5">
    <source>
        <dbReference type="Proteomes" id="UP000217784"/>
    </source>
</evidence>
<dbReference type="AlphaFoldDB" id="A0A2A2HA87"/>
<dbReference type="Pfam" id="PF09373">
    <property type="entry name" value="PMBR"/>
    <property type="match status" value="2"/>
</dbReference>
<organism evidence="4 5">
    <name type="scientific">Methanobacterium bryantii</name>
    <dbReference type="NCBI Taxonomy" id="2161"/>
    <lineage>
        <taxon>Archaea</taxon>
        <taxon>Methanobacteriati</taxon>
        <taxon>Methanobacteriota</taxon>
        <taxon>Methanomada group</taxon>
        <taxon>Methanobacteria</taxon>
        <taxon>Methanobacteriales</taxon>
        <taxon>Methanobacteriaceae</taxon>
        <taxon>Methanobacterium</taxon>
    </lineage>
</organism>
<proteinExistence type="predicted"/>
<evidence type="ECO:0000256" key="1">
    <source>
        <dbReference type="ARBA" id="ARBA00022729"/>
    </source>
</evidence>
<evidence type="ECO:0000256" key="2">
    <source>
        <dbReference type="SAM" id="MobiDB-lite"/>
    </source>
</evidence>
<evidence type="ECO:0000313" key="4">
    <source>
        <dbReference type="EMBL" id="PAV06319.1"/>
    </source>
</evidence>
<sequence length="493" mass="53631">MRKLFFVAVVAMALFLSISNISAANSTNVTTDQVVNASTAVKSYVETNHTLPSTVNLSGKQVNMQQFLELSTTAVSNINNNKSNATITLKDYGNATAPSENITSRNITKAEYLDIANRVKSYMDSNGRAPNYATQTSTGDTISFESMVYMYSKVLNYYKTNKVLPNYVSVNSWSTISTSNSANVIGSTSYGYVEKEVYGNLSSNKTIVIIVGVHPQENGIHTAVANALASKSATLSKRYVIYKVHVTQDADDYSKGRMNGQLLAQKFVVPAVSKENPMLVVDVHENHGADSGYDYYRFLYPISSTSITKTYANQIISAMSFLVTYSPPNPTSTQYVTVPIANKGIPTIIYETYMSDSTAKKNSDANAFINALDTKVGSASTGNTTHDTTAPKVTSSTPKNGATGVSRTATITIKFSENIKSSVNWSKIYMINLNTGKKIVINKSISGNTLSIKMDLKRYAYNVYQIYIPASAVKDIAGNNLGTAYTFRFVTGT</sequence>
<gene>
    <name evidence="4" type="ORF">ASJ80_15965</name>
</gene>